<dbReference type="RefSeq" id="WP_184679590.1">
    <property type="nucleotide sequence ID" value="NZ_JACHLL010000001.1"/>
</dbReference>
<keyword evidence="6 11" id="KW-0472">Membrane</keyword>
<dbReference type="PRINTS" id="PR00260">
    <property type="entry name" value="CHEMTRNSDUCR"/>
</dbReference>
<keyword evidence="4 11" id="KW-0812">Transmembrane</keyword>
<evidence type="ECO:0000256" key="9">
    <source>
        <dbReference type="PROSITE-ProRule" id="PRU00284"/>
    </source>
</evidence>
<feature type="domain" description="Methyl-accepting transducer" evidence="12">
    <location>
        <begin position="380"/>
        <end position="616"/>
    </location>
</feature>
<feature type="transmembrane region" description="Helical" evidence="11">
    <location>
        <begin position="297"/>
        <end position="319"/>
    </location>
</feature>
<evidence type="ECO:0000256" key="2">
    <source>
        <dbReference type="ARBA" id="ARBA00022475"/>
    </source>
</evidence>
<evidence type="ECO:0000256" key="5">
    <source>
        <dbReference type="ARBA" id="ARBA00022989"/>
    </source>
</evidence>
<feature type="compositionally biased region" description="Polar residues" evidence="10">
    <location>
        <begin position="131"/>
        <end position="158"/>
    </location>
</feature>
<feature type="region of interest" description="Disordered" evidence="10">
    <location>
        <begin position="131"/>
        <end position="165"/>
    </location>
</feature>
<evidence type="ECO:0000256" key="7">
    <source>
        <dbReference type="ARBA" id="ARBA00023224"/>
    </source>
</evidence>
<dbReference type="FunFam" id="1.10.287.950:FF:000001">
    <property type="entry name" value="Methyl-accepting chemotaxis sensory transducer"/>
    <property type="match status" value="1"/>
</dbReference>
<evidence type="ECO:0000313" key="14">
    <source>
        <dbReference type="Proteomes" id="UP000557193"/>
    </source>
</evidence>
<comment type="subcellular location">
    <subcellularLocation>
        <location evidence="1">Cell membrane</location>
        <topology evidence="1">Multi-pass membrane protein</topology>
    </subcellularLocation>
</comment>
<dbReference type="SUPFAM" id="SSF58104">
    <property type="entry name" value="Methyl-accepting chemotaxis protein (MCP) signaling domain"/>
    <property type="match status" value="1"/>
</dbReference>
<dbReference type="InterPro" id="IPR004090">
    <property type="entry name" value="Chemotax_Me-accpt_rcpt"/>
</dbReference>
<dbReference type="EMBL" id="JACHLL010000001">
    <property type="protein sequence ID" value="MBB6339880.1"/>
    <property type="molecule type" value="Genomic_DNA"/>
</dbReference>
<accession>A0A7X0BNL6</accession>
<gene>
    <name evidence="13" type="ORF">HNP49_000030</name>
</gene>
<comment type="similarity">
    <text evidence="8">Belongs to the methyl-accepting chemotaxis (MCP) protein family.</text>
</comment>
<evidence type="ECO:0000256" key="3">
    <source>
        <dbReference type="ARBA" id="ARBA00022481"/>
    </source>
</evidence>
<sequence length="652" mass="70490">MPLRLKLAISYLLIGLIPVLAMAVTVYLHAGEALREQSLSALEAVAHIKQRQLLDDLQQRKHQLSALSNNLATNYQGLDEIALISAANYDRDMFKNFITTFGYRDLHLSLPSGKVIFSVNKLDSQQADLKASASQSSPLARNVQQTQRTGKTAISDLTKNPLHGNEPSMLLSTPVAGEDPQVPLLFLTLELPVTKLNSLMQTRQGLGDAGETYLVGEDGKLRSDSIRFADLTALQHDAAKSLAVQQALKGASGRLEEPGLDQAPSLKVFIPIEFANHHWALIAEMDESQAFAPVRALMWQILILALLTVASVAGVTLWVSRSLMRPLGGEPSQMVRLARRLAAGELSLANEDRTGQAGLMLALSEMAAAWHSIVQRLGTSNQAINQSSGAILSAASTTRDNLDRQQQALEQIVHAIEEMSATVLGIATDANASAQNSTSAKTTFSAMQRTLEQMISQQARLLGGIQQTGEVVDTLAHDALQIGTVLNVIKSIAEQTNLLALNAAIEAARAGEQGRGFAVVADEVRQLATRTSTATEEIVGIIQALQQSSGKAQLTMQGAADQARGLEQETKAVLDTLGELNQSLESVHDLAFRIAQTAEEQASNTQTIDQHMHQLHDMTCDNRQTAENTRAYGERLQNVAVDQQALVSHFRL</sequence>
<organism evidence="13 14">
    <name type="scientific">Pseudomonas fluvialis</name>
    <dbReference type="NCBI Taxonomy" id="1793966"/>
    <lineage>
        <taxon>Bacteria</taxon>
        <taxon>Pseudomonadati</taxon>
        <taxon>Pseudomonadota</taxon>
        <taxon>Gammaproteobacteria</taxon>
        <taxon>Pseudomonadales</taxon>
        <taxon>Pseudomonadaceae</taxon>
        <taxon>Pseudomonas</taxon>
    </lineage>
</organism>
<evidence type="ECO:0000256" key="8">
    <source>
        <dbReference type="ARBA" id="ARBA00029447"/>
    </source>
</evidence>
<evidence type="ECO:0000256" key="10">
    <source>
        <dbReference type="SAM" id="MobiDB-lite"/>
    </source>
</evidence>
<dbReference type="Pfam" id="PF00015">
    <property type="entry name" value="MCPsignal"/>
    <property type="match status" value="1"/>
</dbReference>
<dbReference type="Gene3D" id="1.10.287.950">
    <property type="entry name" value="Methyl-accepting chemotaxis protein"/>
    <property type="match status" value="1"/>
</dbReference>
<keyword evidence="2" id="KW-1003">Cell membrane</keyword>
<evidence type="ECO:0000256" key="4">
    <source>
        <dbReference type="ARBA" id="ARBA00022692"/>
    </source>
</evidence>
<dbReference type="PANTHER" id="PTHR32089">
    <property type="entry name" value="METHYL-ACCEPTING CHEMOTAXIS PROTEIN MCPB"/>
    <property type="match status" value="1"/>
</dbReference>
<keyword evidence="3" id="KW-0488">Methylation</keyword>
<dbReference type="PANTHER" id="PTHR32089:SF41">
    <property type="entry name" value="METHYL-ACCEPTING CHEMOTAXIS PROTEIN"/>
    <property type="match status" value="1"/>
</dbReference>
<dbReference type="InterPro" id="IPR004089">
    <property type="entry name" value="MCPsignal_dom"/>
</dbReference>
<dbReference type="GO" id="GO:0006935">
    <property type="term" value="P:chemotaxis"/>
    <property type="evidence" value="ECO:0007669"/>
    <property type="project" value="InterPro"/>
</dbReference>
<dbReference type="Proteomes" id="UP000557193">
    <property type="component" value="Unassembled WGS sequence"/>
</dbReference>
<name>A0A7X0BNL6_9PSED</name>
<dbReference type="Gene3D" id="6.10.340.10">
    <property type="match status" value="1"/>
</dbReference>
<evidence type="ECO:0000256" key="1">
    <source>
        <dbReference type="ARBA" id="ARBA00004651"/>
    </source>
</evidence>
<protein>
    <submittedName>
        <fullName evidence="13">Methyl-accepting chemotaxis protein</fullName>
    </submittedName>
</protein>
<dbReference type="GO" id="GO:0004888">
    <property type="term" value="F:transmembrane signaling receptor activity"/>
    <property type="evidence" value="ECO:0007669"/>
    <property type="project" value="InterPro"/>
</dbReference>
<dbReference type="GO" id="GO:0007165">
    <property type="term" value="P:signal transduction"/>
    <property type="evidence" value="ECO:0007669"/>
    <property type="project" value="UniProtKB-KW"/>
</dbReference>
<evidence type="ECO:0000313" key="13">
    <source>
        <dbReference type="EMBL" id="MBB6339880.1"/>
    </source>
</evidence>
<keyword evidence="5 11" id="KW-1133">Transmembrane helix</keyword>
<dbReference type="AlphaFoldDB" id="A0A7X0BNL6"/>
<proteinExistence type="inferred from homology"/>
<evidence type="ECO:0000256" key="11">
    <source>
        <dbReference type="SAM" id="Phobius"/>
    </source>
</evidence>
<dbReference type="PROSITE" id="PS50111">
    <property type="entry name" value="CHEMOTAXIS_TRANSDUC_2"/>
    <property type="match status" value="1"/>
</dbReference>
<keyword evidence="14" id="KW-1185">Reference proteome</keyword>
<dbReference type="GO" id="GO:0005886">
    <property type="term" value="C:plasma membrane"/>
    <property type="evidence" value="ECO:0007669"/>
    <property type="project" value="UniProtKB-SubCell"/>
</dbReference>
<dbReference type="SMART" id="SM00283">
    <property type="entry name" value="MA"/>
    <property type="match status" value="1"/>
</dbReference>
<evidence type="ECO:0000256" key="6">
    <source>
        <dbReference type="ARBA" id="ARBA00023136"/>
    </source>
</evidence>
<evidence type="ECO:0000259" key="12">
    <source>
        <dbReference type="PROSITE" id="PS50111"/>
    </source>
</evidence>
<keyword evidence="7 9" id="KW-0807">Transducer</keyword>
<comment type="caution">
    <text evidence="13">The sequence shown here is derived from an EMBL/GenBank/DDBJ whole genome shotgun (WGS) entry which is preliminary data.</text>
</comment>
<reference evidence="13 14" key="1">
    <citation type="submission" date="2020-08" db="EMBL/GenBank/DDBJ databases">
        <title>Functional genomics of gut bacteria from endangered species of beetles.</title>
        <authorList>
            <person name="Carlos-Shanley C."/>
        </authorList>
    </citation>
    <scope>NUCLEOTIDE SEQUENCE [LARGE SCALE GENOMIC DNA]</scope>
    <source>
        <strain evidence="13 14">S00202</strain>
    </source>
</reference>